<dbReference type="InterPro" id="IPR023213">
    <property type="entry name" value="CAT-like_dom_sf"/>
</dbReference>
<dbReference type="InterPro" id="IPR010071">
    <property type="entry name" value="AA_adenyl_dom"/>
</dbReference>
<keyword evidence="6" id="KW-1185">Reference proteome</keyword>
<dbReference type="PROSITE" id="PS00012">
    <property type="entry name" value="PHOSPHOPANTETHEINE"/>
    <property type="match status" value="1"/>
</dbReference>
<evidence type="ECO:0000313" key="5">
    <source>
        <dbReference type="EMBL" id="WOX28819.1"/>
    </source>
</evidence>
<dbReference type="NCBIfam" id="TIGR01733">
    <property type="entry name" value="AA-adenyl-dom"/>
    <property type="match status" value="1"/>
</dbReference>
<dbReference type="SUPFAM" id="SSF52777">
    <property type="entry name" value="CoA-dependent acyltransferases"/>
    <property type="match status" value="2"/>
</dbReference>
<dbReference type="InterPro" id="IPR020459">
    <property type="entry name" value="AMP-binding"/>
</dbReference>
<dbReference type="RefSeq" id="WP_192504651.1">
    <property type="nucleotide sequence ID" value="NZ_CP137578.1"/>
</dbReference>
<evidence type="ECO:0000256" key="1">
    <source>
        <dbReference type="ARBA" id="ARBA00001957"/>
    </source>
</evidence>
<dbReference type="InterPro" id="IPR009081">
    <property type="entry name" value="PP-bd_ACP"/>
</dbReference>
<dbReference type="PROSITE" id="PS00455">
    <property type="entry name" value="AMP_BINDING"/>
    <property type="match status" value="1"/>
</dbReference>
<sequence length="1092" mass="120234">MNINNNNKMGSTALSSFIGQAYGEMIGGDNELSFSQSRVWLQDQLSGGSHHLNLAVALTLSGSLNQASLQRAFDLLLVRHQSLHTCFQVGENDSVIPVFLQALSLEMPVTDLSDMAAGAREAEIATLLSAEVGRPFDLARDLMLRAHLLKVAADEHILLVISHAMACDPSSMKVLLNELGVMYSASEQGKEKPLTPITLKYSDYARWQRYGLQTGVFDQQLAYWEQQLKGLPLVHGLPLDHPRPAIQTFNGDVHVSTLDQASHELLAALCREQGTSLFAGLHAVFSILMSRYSNIDDIVIGTQADNRQHSGAAGLIGGLMNFLVLRSNLAGDPDFFEVLALSRETIQQAYEHQQLPFECVIKQQQLKSGLSHSPLFQVMMTLQQEDESCLVLPGIEVSELKLKGVGSTQFDLSLNILEKAQGLELAWEFNTDLFNQETIQQMARHFEVLLSALSQSPNRHVFGHELVTEQERQQLLHGWNNTETDWPSNRCIHEFFEARVSLHPEQEAVLCNGASLTYDDLNRRANQLAHYLKAQGVKPETLVGVCVERSLDMVVAILAILKAGGAYLPLDPDYPESRLAYMLSDSGVDIVLTQSQVLDSLPFLESWALCLDDAQLAIRLTAMPSDNLSVSSVGLCAEHLAYVIYTSGSTGKPKGVMVEHRNTAALLAWALDFYSRETLGCVLASTSMCFDLSIFEIFAPLAAGGSVLIVKNILNFFETDALDKVTLVNTVPSAAKVLLSGKKLPVKLKTINLAGEALKQDLVDSLYQAGFSSVYDLYGPSEDTTYSTYKLRTAKGRASIGTGIANTQLYVLTQSGQLAPKGVSGELYIGGAGLTRGYLNRPELNDEKFVTNPFYDGLGSNSSKRLYRTGDLVRWLPSGELEYLGRIDHQVKVRGYRIELGEIEHVLEECDGIKEAVVLAREAGGNDKRLVGYLVATGADSHEARLIEEARQHARKTLPDYMVPSAFVLLEHLPLTANGKIDRNALPEPDIEALRPEYVAPQTETEKGLSGIWQEVLEIDRVGVLDDFFLLGGHSLLVMKLLAKIEKRLHVKLSVTYTFTMGNLSALAQHIDALTGKHDPDNNSEELDFFEI</sequence>
<dbReference type="Gene3D" id="1.10.1200.10">
    <property type="entry name" value="ACP-like"/>
    <property type="match status" value="1"/>
</dbReference>
<dbReference type="Proteomes" id="UP001304419">
    <property type="component" value="Chromosome 1"/>
</dbReference>
<dbReference type="PANTHER" id="PTHR45527:SF1">
    <property type="entry name" value="FATTY ACID SYNTHASE"/>
    <property type="match status" value="1"/>
</dbReference>
<dbReference type="InterPro" id="IPR000873">
    <property type="entry name" value="AMP-dep_synth/lig_dom"/>
</dbReference>
<dbReference type="Gene3D" id="3.40.50.980">
    <property type="match status" value="2"/>
</dbReference>
<dbReference type="InterPro" id="IPR045851">
    <property type="entry name" value="AMP-bd_C_sf"/>
</dbReference>
<gene>
    <name evidence="5" type="ORF">R5H13_00620</name>
</gene>
<reference evidence="5 6" key="1">
    <citation type="submission" date="2023-10" db="EMBL/GenBank/DDBJ databases">
        <title>To unveil natural product biosynthetic capacity in Pseudoalteromonas.</title>
        <authorList>
            <person name="Wang J."/>
        </authorList>
    </citation>
    <scope>NUCLEOTIDE SEQUENCE [LARGE SCALE GENOMIC DNA]</scope>
    <source>
        <strain evidence="5 6">DSM 15914</strain>
    </source>
</reference>
<feature type="domain" description="Carrier" evidence="4">
    <location>
        <begin position="1000"/>
        <end position="1075"/>
    </location>
</feature>
<dbReference type="Gene3D" id="3.30.559.10">
    <property type="entry name" value="Chloramphenicol acetyltransferase-like domain"/>
    <property type="match status" value="1"/>
</dbReference>
<accession>A0ABZ0MB61</accession>
<dbReference type="SUPFAM" id="SSF47336">
    <property type="entry name" value="ACP-like"/>
    <property type="match status" value="1"/>
</dbReference>
<comment type="cofactor">
    <cofactor evidence="1">
        <name>pantetheine 4'-phosphate</name>
        <dbReference type="ChEBI" id="CHEBI:47942"/>
    </cofactor>
</comment>
<dbReference type="EMBL" id="CP137578">
    <property type="protein sequence ID" value="WOX28819.1"/>
    <property type="molecule type" value="Genomic_DNA"/>
</dbReference>
<dbReference type="InterPro" id="IPR020845">
    <property type="entry name" value="AMP-binding_CS"/>
</dbReference>
<dbReference type="Gene3D" id="3.30.559.30">
    <property type="entry name" value="Nonribosomal peptide synthetase, condensation domain"/>
    <property type="match status" value="1"/>
</dbReference>
<dbReference type="Pfam" id="PF13193">
    <property type="entry name" value="AMP-binding_C"/>
    <property type="match status" value="1"/>
</dbReference>
<dbReference type="InterPro" id="IPR036736">
    <property type="entry name" value="ACP-like_sf"/>
</dbReference>
<dbReference type="PRINTS" id="PR00154">
    <property type="entry name" value="AMPBINDING"/>
</dbReference>
<dbReference type="Pfam" id="PF00550">
    <property type="entry name" value="PP-binding"/>
    <property type="match status" value="1"/>
</dbReference>
<dbReference type="Gene3D" id="2.30.38.10">
    <property type="entry name" value="Luciferase, Domain 3"/>
    <property type="match status" value="1"/>
</dbReference>
<dbReference type="Gene3D" id="3.30.300.30">
    <property type="match status" value="1"/>
</dbReference>
<dbReference type="PROSITE" id="PS50075">
    <property type="entry name" value="CARRIER"/>
    <property type="match status" value="1"/>
</dbReference>
<organism evidence="5 6">
    <name type="scientific">Pseudoalteromonas maricaloris</name>
    <dbReference type="NCBI Taxonomy" id="184924"/>
    <lineage>
        <taxon>Bacteria</taxon>
        <taxon>Pseudomonadati</taxon>
        <taxon>Pseudomonadota</taxon>
        <taxon>Gammaproteobacteria</taxon>
        <taxon>Alteromonadales</taxon>
        <taxon>Pseudoalteromonadaceae</taxon>
        <taxon>Pseudoalteromonas</taxon>
    </lineage>
</organism>
<evidence type="ECO:0000256" key="3">
    <source>
        <dbReference type="ARBA" id="ARBA00022553"/>
    </source>
</evidence>
<dbReference type="InterPro" id="IPR006162">
    <property type="entry name" value="Ppantetheine_attach_site"/>
</dbReference>
<dbReference type="Pfam" id="PF00501">
    <property type="entry name" value="AMP-binding"/>
    <property type="match status" value="1"/>
</dbReference>
<evidence type="ECO:0000259" key="4">
    <source>
        <dbReference type="PROSITE" id="PS50075"/>
    </source>
</evidence>
<dbReference type="InterPro" id="IPR025110">
    <property type="entry name" value="AMP-bd_C"/>
</dbReference>
<evidence type="ECO:0000256" key="2">
    <source>
        <dbReference type="ARBA" id="ARBA00022450"/>
    </source>
</evidence>
<keyword evidence="3" id="KW-0597">Phosphoprotein</keyword>
<evidence type="ECO:0000313" key="6">
    <source>
        <dbReference type="Proteomes" id="UP001304419"/>
    </source>
</evidence>
<dbReference type="SUPFAM" id="SSF56801">
    <property type="entry name" value="Acetyl-CoA synthetase-like"/>
    <property type="match status" value="1"/>
</dbReference>
<protein>
    <submittedName>
        <fullName evidence="5">Non-ribosomal peptide synthetase</fullName>
    </submittedName>
</protein>
<dbReference type="InterPro" id="IPR001242">
    <property type="entry name" value="Condensation_dom"/>
</dbReference>
<dbReference type="Pfam" id="PF00668">
    <property type="entry name" value="Condensation"/>
    <property type="match status" value="1"/>
</dbReference>
<dbReference type="CDD" id="cd19531">
    <property type="entry name" value="LCL_NRPS-like"/>
    <property type="match status" value="1"/>
</dbReference>
<proteinExistence type="predicted"/>
<keyword evidence="2" id="KW-0596">Phosphopantetheine</keyword>
<name>A0ABZ0MB61_9GAMM</name>
<dbReference type="PANTHER" id="PTHR45527">
    <property type="entry name" value="NONRIBOSOMAL PEPTIDE SYNTHETASE"/>
    <property type="match status" value="1"/>
</dbReference>